<accession>A0ABX7HGA4</accession>
<evidence type="ECO:0000259" key="1">
    <source>
        <dbReference type="Pfam" id="PF00534"/>
    </source>
</evidence>
<reference evidence="2 3" key="1">
    <citation type="submission" date="2021-02" db="EMBL/GenBank/DDBJ databases">
        <title>FDA dAtabase for Regulatory Grade micrObial Sequences (FDA-ARGOS): Supporting development and validation of Infectious Disease Dx tests.</title>
        <authorList>
            <person name="Sproer C."/>
            <person name="Gronow S."/>
            <person name="Severitt S."/>
            <person name="Schroder I."/>
            <person name="Tallon L."/>
            <person name="Sadzewicz L."/>
            <person name="Zhao X."/>
            <person name="Boylan J."/>
            <person name="Ott S."/>
            <person name="Bowen H."/>
            <person name="Vavikolanu K."/>
            <person name="Mehta A."/>
            <person name="Aluvathingal J."/>
            <person name="Nadendla S."/>
            <person name="Lowell S."/>
            <person name="Myers T."/>
            <person name="Yan Y."/>
            <person name="Sichtig H."/>
        </authorList>
    </citation>
    <scope>NUCLEOTIDE SEQUENCE [LARGE SCALE GENOMIC DNA]</scope>
    <source>
        <strain evidence="2 3">FDAARGOS_1207</strain>
    </source>
</reference>
<dbReference type="SUPFAM" id="SSF53756">
    <property type="entry name" value="UDP-Glycosyltransferase/glycogen phosphorylase"/>
    <property type="match status" value="1"/>
</dbReference>
<dbReference type="EMBL" id="CP069486">
    <property type="protein sequence ID" value="QRO85655.1"/>
    <property type="molecule type" value="Genomic_DNA"/>
</dbReference>
<dbReference type="InterPro" id="IPR001296">
    <property type="entry name" value="Glyco_trans_1"/>
</dbReference>
<evidence type="ECO:0000313" key="3">
    <source>
        <dbReference type="Proteomes" id="UP000627155"/>
    </source>
</evidence>
<dbReference type="PANTHER" id="PTHR12526:SF630">
    <property type="entry name" value="GLYCOSYLTRANSFERASE"/>
    <property type="match status" value="1"/>
</dbReference>
<protein>
    <submittedName>
        <fullName evidence="2">Glycosyltransferase family 4 protein</fullName>
    </submittedName>
</protein>
<keyword evidence="3" id="KW-1185">Reference proteome</keyword>
<sequence>MKKILIVSQYYKPEPFLINEVIETLNEEGYELTVLTGLPNYPEGEIYKGYEPGITYENGIEVIRVNARPRKKGKLNLFLNYFSFALKGSIKALKLKGNYDAVYVYQLSPVFMAIPALIYKLKYKRKILLYCLDLWPQSLIAGGIKNKSFIYNLFLVICKLIYKNVDKIQISSSLFEKYFKEELKINKKLSYSPQYANDLFLNNDIYSEVNINHEKINIMFAGNLGEVQSIETIIKAVHVANNSRLHFHIVGDGSNKEKLLKLVSELNIEDKITFHGRKPIEMMPIYYSNADGLIVSLKKDDIISYTLPGKVQTYMASRKPIIGSIDGEAAEVIEKSKCGLVSPAEDVQKLSESLNEFCSMNSEERKKLGDNGYNYYKQNFTKKIFMDNLIKDMEEISK</sequence>
<organism evidence="2 3">
    <name type="scientific">Mammaliicoccus vitulinus</name>
    <dbReference type="NCBI Taxonomy" id="71237"/>
    <lineage>
        <taxon>Bacteria</taxon>
        <taxon>Bacillati</taxon>
        <taxon>Bacillota</taxon>
        <taxon>Bacilli</taxon>
        <taxon>Bacillales</taxon>
        <taxon>Staphylococcaceae</taxon>
        <taxon>Mammaliicoccus</taxon>
    </lineage>
</organism>
<gene>
    <name evidence="2" type="ORF">I6J37_02835</name>
</gene>
<dbReference type="Pfam" id="PF00534">
    <property type="entry name" value="Glycos_transf_1"/>
    <property type="match status" value="1"/>
</dbReference>
<dbReference type="Proteomes" id="UP000627155">
    <property type="component" value="Chromosome"/>
</dbReference>
<proteinExistence type="predicted"/>
<dbReference type="CDD" id="cd03794">
    <property type="entry name" value="GT4_WbuB-like"/>
    <property type="match status" value="1"/>
</dbReference>
<feature type="domain" description="Glycosyl transferase family 1" evidence="1">
    <location>
        <begin position="208"/>
        <end position="374"/>
    </location>
</feature>
<evidence type="ECO:0000313" key="2">
    <source>
        <dbReference type="EMBL" id="QRO85655.1"/>
    </source>
</evidence>
<dbReference type="RefSeq" id="WP_204107856.1">
    <property type="nucleotide sequence ID" value="NZ_CBCPHH010000007.1"/>
</dbReference>
<name>A0ABX7HGA4_9STAP</name>
<dbReference type="Gene3D" id="3.40.50.2000">
    <property type="entry name" value="Glycogen Phosphorylase B"/>
    <property type="match status" value="2"/>
</dbReference>
<dbReference type="PANTHER" id="PTHR12526">
    <property type="entry name" value="GLYCOSYLTRANSFERASE"/>
    <property type="match status" value="1"/>
</dbReference>